<dbReference type="EMBL" id="AGNL01032002">
    <property type="protein sequence ID" value="EJK56260.1"/>
    <property type="molecule type" value="Genomic_DNA"/>
</dbReference>
<dbReference type="CDD" id="cd00121">
    <property type="entry name" value="MATH"/>
    <property type="match status" value="1"/>
</dbReference>
<dbReference type="Pfam" id="PF22486">
    <property type="entry name" value="MATH_2"/>
    <property type="match status" value="1"/>
</dbReference>
<proteinExistence type="predicted"/>
<evidence type="ECO:0000313" key="3">
    <source>
        <dbReference type="Proteomes" id="UP000266841"/>
    </source>
</evidence>
<feature type="domain" description="MATH" evidence="1">
    <location>
        <begin position="23"/>
        <end position="140"/>
    </location>
</feature>
<dbReference type="Proteomes" id="UP000266841">
    <property type="component" value="Unassembled WGS sequence"/>
</dbReference>
<accession>K0RTE3</accession>
<dbReference type="Gene3D" id="2.60.210.10">
    <property type="entry name" value="Apoptosis, Tumor Necrosis Factor Receptor Associated Protein 2, Chain A"/>
    <property type="match status" value="1"/>
</dbReference>
<evidence type="ECO:0000259" key="1">
    <source>
        <dbReference type="PROSITE" id="PS50144"/>
    </source>
</evidence>
<dbReference type="Pfam" id="PF00651">
    <property type="entry name" value="BTB"/>
    <property type="match status" value="1"/>
</dbReference>
<feature type="non-terminal residue" evidence="2">
    <location>
        <position position="324"/>
    </location>
</feature>
<comment type="caution">
    <text evidence="2">The sequence shown here is derived from an EMBL/GenBank/DDBJ whole genome shotgun (WGS) entry which is preliminary data.</text>
</comment>
<dbReference type="InterPro" id="IPR011333">
    <property type="entry name" value="SKP1/BTB/POZ_sf"/>
</dbReference>
<dbReference type="Gene3D" id="3.30.710.10">
    <property type="entry name" value="Potassium Channel Kv1.1, Chain A"/>
    <property type="match status" value="1"/>
</dbReference>
<dbReference type="InterPro" id="IPR002083">
    <property type="entry name" value="MATH/TRAF_dom"/>
</dbReference>
<dbReference type="InterPro" id="IPR000210">
    <property type="entry name" value="BTB/POZ_dom"/>
</dbReference>
<dbReference type="eggNOG" id="KOG1987">
    <property type="taxonomic scope" value="Eukaryota"/>
</dbReference>
<dbReference type="AlphaFoldDB" id="K0RTE3"/>
<organism evidence="2 3">
    <name type="scientific">Thalassiosira oceanica</name>
    <name type="common">Marine diatom</name>
    <dbReference type="NCBI Taxonomy" id="159749"/>
    <lineage>
        <taxon>Eukaryota</taxon>
        <taxon>Sar</taxon>
        <taxon>Stramenopiles</taxon>
        <taxon>Ochrophyta</taxon>
        <taxon>Bacillariophyta</taxon>
        <taxon>Coscinodiscophyceae</taxon>
        <taxon>Thalassiosirophycidae</taxon>
        <taxon>Thalassiosirales</taxon>
        <taxon>Thalassiosiraceae</taxon>
        <taxon>Thalassiosira</taxon>
    </lineage>
</organism>
<dbReference type="PANTHER" id="PTHR26379">
    <property type="entry name" value="BTB/POZ AND MATH DOMAIN-CONTAINING PROTEIN 1"/>
    <property type="match status" value="1"/>
</dbReference>
<dbReference type="OrthoDB" id="45051at2759"/>
<sequence length="324" mass="36053">MSTRLEPVEVGAPPGRLSEWVIAPVRFNGFLGLSTTRNECVISPEFSCFGHQWRLQIFPGGEEGSEDGYVAMYLQNRTEEAIEVKSNFIVKHPNGGEDVSDGWVNIVKFSPKGALGYDFARRSKLIDYLVDGTLIVEVHMRTNKPGHQSSSFVPENPTLQNMLKDFGNEETADVKFEVGGTVECAAKGRRKRAKTPTNTFHAHHFALRWNAPALADMCKVGDDSPTTIANVQPEIFKHLLYYCYGGKIDQDDLQSKAKEIIEASDRFGIVSLKLEAEACYVDTVELTLDNIVEIVTYADPKNLALLKEHCMDFLSSANKIEASE</sequence>
<protein>
    <recommendedName>
        <fullName evidence="1">MATH domain-containing protein</fullName>
    </recommendedName>
</protein>
<dbReference type="SUPFAM" id="SSF49599">
    <property type="entry name" value="TRAF domain-like"/>
    <property type="match status" value="1"/>
</dbReference>
<keyword evidence="3" id="KW-1185">Reference proteome</keyword>
<dbReference type="SUPFAM" id="SSF54695">
    <property type="entry name" value="POZ domain"/>
    <property type="match status" value="1"/>
</dbReference>
<gene>
    <name evidence="2" type="ORF">THAOC_23893</name>
</gene>
<name>K0RTE3_THAOC</name>
<evidence type="ECO:0000313" key="2">
    <source>
        <dbReference type="EMBL" id="EJK56260.1"/>
    </source>
</evidence>
<reference evidence="2 3" key="1">
    <citation type="journal article" date="2012" name="Genome Biol.">
        <title>Genome and low-iron response of an oceanic diatom adapted to chronic iron limitation.</title>
        <authorList>
            <person name="Lommer M."/>
            <person name="Specht M."/>
            <person name="Roy A.S."/>
            <person name="Kraemer L."/>
            <person name="Andreson R."/>
            <person name="Gutowska M.A."/>
            <person name="Wolf J."/>
            <person name="Bergner S.V."/>
            <person name="Schilhabel M.B."/>
            <person name="Klostermeier U.C."/>
            <person name="Beiko R.G."/>
            <person name="Rosenstiel P."/>
            <person name="Hippler M."/>
            <person name="Laroche J."/>
        </authorList>
    </citation>
    <scope>NUCLEOTIDE SEQUENCE [LARGE SCALE GENOMIC DNA]</scope>
    <source>
        <strain evidence="2 3">CCMP1005</strain>
    </source>
</reference>
<dbReference type="GO" id="GO:0016567">
    <property type="term" value="P:protein ubiquitination"/>
    <property type="evidence" value="ECO:0007669"/>
    <property type="project" value="InterPro"/>
</dbReference>
<dbReference type="PROSITE" id="PS50144">
    <property type="entry name" value="MATH"/>
    <property type="match status" value="1"/>
</dbReference>
<dbReference type="InterPro" id="IPR045005">
    <property type="entry name" value="BPM1-6"/>
</dbReference>
<dbReference type="InterPro" id="IPR008974">
    <property type="entry name" value="TRAF-like"/>
</dbReference>
<dbReference type="PANTHER" id="PTHR26379:SF187">
    <property type="entry name" value="OS07G0655300 PROTEIN"/>
    <property type="match status" value="1"/>
</dbReference>